<sequence>MLALQQIDSALAQLLHRRKTLPEHDQLAAAERERDEAEAALVQAETEVSDLSADQAKAESDLEPVRQRLARDEARIADGSVSDPKQLESLVAEVGHLRKRISDLEDAELEVMEKLETATARADELRNAADKIRSEVERLTGERDTKVAAINAEAAGRKAERTAAQPQLPADLLALYEKVRASHSGVGAAELRNRRCTGCQLEINAAELRQFAAAPEDEVLRCEECSRILVRTENSGL</sequence>
<feature type="domain" description="C4-type zinc ribbon" evidence="3">
    <location>
        <begin position="195"/>
        <end position="229"/>
    </location>
</feature>
<dbReference type="Pfam" id="PF02591">
    <property type="entry name" value="Zn_ribbon_9"/>
    <property type="match status" value="1"/>
</dbReference>
<evidence type="ECO:0000313" key="5">
    <source>
        <dbReference type="EMBL" id="NYE70235.1"/>
    </source>
</evidence>
<evidence type="ECO:0000313" key="6">
    <source>
        <dbReference type="Proteomes" id="UP000569914"/>
    </source>
</evidence>
<feature type="domain" description="CT398-like coiled coil hairpin" evidence="4">
    <location>
        <begin position="4"/>
        <end position="183"/>
    </location>
</feature>
<dbReference type="InterPro" id="IPR003743">
    <property type="entry name" value="Zf-RING_7"/>
</dbReference>
<dbReference type="Gene3D" id="1.10.287.1490">
    <property type="match status" value="1"/>
</dbReference>
<evidence type="ECO:0000259" key="4">
    <source>
        <dbReference type="Pfam" id="PF24481"/>
    </source>
</evidence>
<protein>
    <recommendedName>
        <fullName evidence="7">C4-type zinc ribbon domain-containing protein</fullName>
    </recommendedName>
</protein>
<reference evidence="5 6" key="1">
    <citation type="submission" date="2020-07" db="EMBL/GenBank/DDBJ databases">
        <title>Sequencing the genomes of 1000 actinobacteria strains.</title>
        <authorList>
            <person name="Klenk H.-P."/>
        </authorList>
    </citation>
    <scope>NUCLEOTIDE SEQUENCE [LARGE SCALE GENOMIC DNA]</scope>
    <source>
        <strain evidence="5 6">DSM 22083</strain>
    </source>
</reference>
<gene>
    <name evidence="5" type="ORF">BKA15_001564</name>
</gene>
<dbReference type="RefSeq" id="WP_179749542.1">
    <property type="nucleotide sequence ID" value="NZ_JACCBU010000001.1"/>
</dbReference>
<accession>A0A7Y9I4Q6</accession>
<dbReference type="PANTHER" id="PTHR39082">
    <property type="entry name" value="PHOSPHOLIPASE C-BETA-2-RELATED"/>
    <property type="match status" value="1"/>
</dbReference>
<proteinExistence type="predicted"/>
<dbReference type="InterPro" id="IPR056003">
    <property type="entry name" value="CT398_CC_hairpin"/>
</dbReference>
<feature type="region of interest" description="Disordered" evidence="2">
    <location>
        <begin position="28"/>
        <end position="63"/>
    </location>
</feature>
<dbReference type="AlphaFoldDB" id="A0A7Y9I4Q6"/>
<organism evidence="5 6">
    <name type="scientific">Microlunatus parietis</name>
    <dbReference type="NCBI Taxonomy" id="682979"/>
    <lineage>
        <taxon>Bacteria</taxon>
        <taxon>Bacillati</taxon>
        <taxon>Actinomycetota</taxon>
        <taxon>Actinomycetes</taxon>
        <taxon>Propionibacteriales</taxon>
        <taxon>Propionibacteriaceae</taxon>
        <taxon>Microlunatus</taxon>
    </lineage>
</organism>
<dbReference type="InterPro" id="IPR052376">
    <property type="entry name" value="Oxidative_Scav/Glycosyltrans"/>
</dbReference>
<dbReference type="Proteomes" id="UP000569914">
    <property type="component" value="Unassembled WGS sequence"/>
</dbReference>
<evidence type="ECO:0008006" key="7">
    <source>
        <dbReference type="Google" id="ProtNLM"/>
    </source>
</evidence>
<dbReference type="PANTHER" id="PTHR39082:SF1">
    <property type="entry name" value="SCAVENGER RECEPTOR CLASS A MEMBER 3"/>
    <property type="match status" value="1"/>
</dbReference>
<dbReference type="Pfam" id="PF24481">
    <property type="entry name" value="CT398_CC"/>
    <property type="match status" value="1"/>
</dbReference>
<feature type="compositionally biased region" description="Basic and acidic residues" evidence="2">
    <location>
        <begin position="28"/>
        <end position="37"/>
    </location>
</feature>
<feature type="coiled-coil region" evidence="1">
    <location>
        <begin position="87"/>
        <end position="142"/>
    </location>
</feature>
<name>A0A7Y9I4Q6_9ACTN</name>
<dbReference type="EMBL" id="JACCBU010000001">
    <property type="protein sequence ID" value="NYE70235.1"/>
    <property type="molecule type" value="Genomic_DNA"/>
</dbReference>
<evidence type="ECO:0000256" key="2">
    <source>
        <dbReference type="SAM" id="MobiDB-lite"/>
    </source>
</evidence>
<keyword evidence="1" id="KW-0175">Coiled coil</keyword>
<keyword evidence="6" id="KW-1185">Reference proteome</keyword>
<evidence type="ECO:0000259" key="3">
    <source>
        <dbReference type="Pfam" id="PF02591"/>
    </source>
</evidence>
<evidence type="ECO:0000256" key="1">
    <source>
        <dbReference type="SAM" id="Coils"/>
    </source>
</evidence>
<comment type="caution">
    <text evidence="5">The sequence shown here is derived from an EMBL/GenBank/DDBJ whole genome shotgun (WGS) entry which is preliminary data.</text>
</comment>